<dbReference type="EMBL" id="FOJB01000003">
    <property type="protein sequence ID" value="SEW37960.1"/>
    <property type="molecule type" value="Genomic_DNA"/>
</dbReference>
<dbReference type="Pfam" id="PF03466">
    <property type="entry name" value="LysR_substrate"/>
    <property type="match status" value="1"/>
</dbReference>
<dbReference type="PRINTS" id="PR00039">
    <property type="entry name" value="HTHLYSR"/>
</dbReference>
<evidence type="ECO:0000313" key="6">
    <source>
        <dbReference type="EMBL" id="SEW37960.1"/>
    </source>
</evidence>
<dbReference type="Pfam" id="PF00126">
    <property type="entry name" value="HTH_1"/>
    <property type="match status" value="1"/>
</dbReference>
<dbReference type="InterPro" id="IPR036390">
    <property type="entry name" value="WH_DNA-bd_sf"/>
</dbReference>
<dbReference type="PANTHER" id="PTHR30537:SF79">
    <property type="entry name" value="TRANSCRIPTIONAL REGULATOR-RELATED"/>
    <property type="match status" value="1"/>
</dbReference>
<dbReference type="Proteomes" id="UP000199650">
    <property type="component" value="Unassembled WGS sequence"/>
</dbReference>
<dbReference type="OrthoDB" id="9804958at2"/>
<dbReference type="PROSITE" id="PS50931">
    <property type="entry name" value="HTH_LYSR"/>
    <property type="match status" value="1"/>
</dbReference>
<proteinExistence type="inferred from homology"/>
<evidence type="ECO:0000256" key="4">
    <source>
        <dbReference type="ARBA" id="ARBA00023163"/>
    </source>
</evidence>
<dbReference type="GO" id="GO:0043565">
    <property type="term" value="F:sequence-specific DNA binding"/>
    <property type="evidence" value="ECO:0007669"/>
    <property type="project" value="TreeGrafter"/>
</dbReference>
<dbReference type="GO" id="GO:0006351">
    <property type="term" value="P:DNA-templated transcription"/>
    <property type="evidence" value="ECO:0007669"/>
    <property type="project" value="TreeGrafter"/>
</dbReference>
<comment type="similarity">
    <text evidence="1">Belongs to the LysR transcriptional regulatory family.</text>
</comment>
<evidence type="ECO:0000256" key="1">
    <source>
        <dbReference type="ARBA" id="ARBA00009437"/>
    </source>
</evidence>
<dbReference type="STRING" id="1173584.SAMN05444851_3343"/>
<dbReference type="InterPro" id="IPR058163">
    <property type="entry name" value="LysR-type_TF_proteobact-type"/>
</dbReference>
<keyword evidence="2" id="KW-0805">Transcription regulation</keyword>
<keyword evidence="4" id="KW-0804">Transcription</keyword>
<dbReference type="InterPro" id="IPR000847">
    <property type="entry name" value="LysR_HTH_N"/>
</dbReference>
<dbReference type="InterPro" id="IPR036388">
    <property type="entry name" value="WH-like_DNA-bd_sf"/>
</dbReference>
<organism evidence="6 7">
    <name type="scientific">Aliiroseovarius sediminilitoris</name>
    <dbReference type="NCBI Taxonomy" id="1173584"/>
    <lineage>
        <taxon>Bacteria</taxon>
        <taxon>Pseudomonadati</taxon>
        <taxon>Pseudomonadota</taxon>
        <taxon>Alphaproteobacteria</taxon>
        <taxon>Rhodobacterales</taxon>
        <taxon>Paracoccaceae</taxon>
        <taxon>Aliiroseovarius</taxon>
    </lineage>
</organism>
<keyword evidence="7" id="KW-1185">Reference proteome</keyword>
<dbReference type="AlphaFoldDB" id="A0A1I0RBF2"/>
<feature type="domain" description="HTH lysR-type" evidence="5">
    <location>
        <begin position="9"/>
        <end position="66"/>
    </location>
</feature>
<dbReference type="Gene3D" id="1.10.10.10">
    <property type="entry name" value="Winged helix-like DNA-binding domain superfamily/Winged helix DNA-binding domain"/>
    <property type="match status" value="1"/>
</dbReference>
<gene>
    <name evidence="6" type="ORF">SAMN05444851_3343</name>
</gene>
<evidence type="ECO:0000256" key="3">
    <source>
        <dbReference type="ARBA" id="ARBA00023125"/>
    </source>
</evidence>
<dbReference type="PANTHER" id="PTHR30537">
    <property type="entry name" value="HTH-TYPE TRANSCRIPTIONAL REGULATOR"/>
    <property type="match status" value="1"/>
</dbReference>
<dbReference type="GO" id="GO:0003700">
    <property type="term" value="F:DNA-binding transcription factor activity"/>
    <property type="evidence" value="ECO:0007669"/>
    <property type="project" value="InterPro"/>
</dbReference>
<dbReference type="InterPro" id="IPR005119">
    <property type="entry name" value="LysR_subst-bd"/>
</dbReference>
<keyword evidence="3" id="KW-0238">DNA-binding</keyword>
<dbReference type="SUPFAM" id="SSF46785">
    <property type="entry name" value="Winged helix' DNA-binding domain"/>
    <property type="match status" value="1"/>
</dbReference>
<evidence type="ECO:0000259" key="5">
    <source>
        <dbReference type="PROSITE" id="PS50931"/>
    </source>
</evidence>
<accession>A0A1I0RBF2</accession>
<protein>
    <submittedName>
        <fullName evidence="6">Transcriptional regulator, LysR family</fullName>
    </submittedName>
</protein>
<dbReference type="Gene3D" id="3.40.190.10">
    <property type="entry name" value="Periplasmic binding protein-like II"/>
    <property type="match status" value="2"/>
</dbReference>
<evidence type="ECO:0000256" key="2">
    <source>
        <dbReference type="ARBA" id="ARBA00023015"/>
    </source>
</evidence>
<name>A0A1I0RBF2_9RHOB</name>
<dbReference type="SUPFAM" id="SSF53850">
    <property type="entry name" value="Periplasmic binding protein-like II"/>
    <property type="match status" value="1"/>
</dbReference>
<reference evidence="6 7" key="1">
    <citation type="submission" date="2016-10" db="EMBL/GenBank/DDBJ databases">
        <authorList>
            <person name="de Groot N.N."/>
        </authorList>
    </citation>
    <scope>NUCLEOTIDE SEQUENCE [LARGE SCALE GENOMIC DNA]</scope>
    <source>
        <strain evidence="6 7">DSM 29439</strain>
    </source>
</reference>
<evidence type="ECO:0000313" key="7">
    <source>
        <dbReference type="Proteomes" id="UP000199650"/>
    </source>
</evidence>
<sequence>MVKTPLSNLPLDWVRAFEAAGRTGSFTAAAAETGLTQAAISQRIGNLETRLGATLFIRQPRGVILSVEGEAWLPYVTHALGTLRQSSEELFGIQRRRVTVWASASVLQLWIAPRLSGLSLGDEVELSFKTLVLASEDGPGASGVRIRYGNGDWDIARRARLYDEALTPVAAPALLTSAGQGGWQGLPRLGLSGPRGGWHDWARATGDAPTPVPLLRFDTFTAALSAAEAGAGVLLASLPLVQGAIEAGRLARLSEAVLPSENSYWMVAEDRDVTRRQWEALTRQFCA</sequence>